<proteinExistence type="predicted"/>
<reference evidence="1 2" key="1">
    <citation type="submission" date="2020-04" db="EMBL/GenBank/DDBJ databases">
        <title>WGS-Seq of Vibrio isolated by the O'Toole Lab.</title>
        <authorList>
            <person name="Mckone K.P."/>
            <person name="Whitaker R."/>
            <person name="Sevigney J.L."/>
            <person name="Herring J.B."/>
            <person name="O'Toole G."/>
        </authorList>
    </citation>
    <scope>NUCLEOTIDE SEQUENCE [LARGE SCALE GENOMIC DNA]</scope>
    <source>
        <strain evidence="1 2">BS_02</strain>
    </source>
</reference>
<dbReference type="Proteomes" id="UP000590068">
    <property type="component" value="Unassembled WGS sequence"/>
</dbReference>
<organism evidence="1 2">
    <name type="scientific">Vibrio breoganii</name>
    <dbReference type="NCBI Taxonomy" id="553239"/>
    <lineage>
        <taxon>Bacteria</taxon>
        <taxon>Pseudomonadati</taxon>
        <taxon>Pseudomonadota</taxon>
        <taxon>Gammaproteobacteria</taxon>
        <taxon>Vibrionales</taxon>
        <taxon>Vibrionaceae</taxon>
        <taxon>Vibrio</taxon>
    </lineage>
</organism>
<comment type="caution">
    <text evidence="1">The sequence shown here is derived from an EMBL/GenBank/DDBJ whole genome shotgun (WGS) entry which is preliminary data.</text>
</comment>
<evidence type="ECO:0000313" key="1">
    <source>
        <dbReference type="EMBL" id="NMR71359.1"/>
    </source>
</evidence>
<accession>A0ABX1UDB7</accession>
<sequence length="17" mass="1906">MCKAIGGVIYFYNTIGR</sequence>
<protein>
    <submittedName>
        <fullName evidence="1">Uncharacterized protein</fullName>
    </submittedName>
</protein>
<gene>
    <name evidence="1" type="ORF">HJ568_15500</name>
</gene>
<keyword evidence="2" id="KW-1185">Reference proteome</keyword>
<name>A0ABX1UDB7_9VIBR</name>
<dbReference type="EMBL" id="JABCJR010000034">
    <property type="protein sequence ID" value="NMR71359.1"/>
    <property type="molecule type" value="Genomic_DNA"/>
</dbReference>
<evidence type="ECO:0000313" key="2">
    <source>
        <dbReference type="Proteomes" id="UP000590068"/>
    </source>
</evidence>